<dbReference type="WBParaSite" id="Csp11.Scaffold519.g2783.t1">
    <property type="protein sequence ID" value="Csp11.Scaffold519.g2783.t1"/>
    <property type="gene ID" value="Csp11.Scaffold519.g2783"/>
</dbReference>
<name>A0A1I7T657_9PELO</name>
<organism evidence="1 2">
    <name type="scientific">Caenorhabditis tropicalis</name>
    <dbReference type="NCBI Taxonomy" id="1561998"/>
    <lineage>
        <taxon>Eukaryota</taxon>
        <taxon>Metazoa</taxon>
        <taxon>Ecdysozoa</taxon>
        <taxon>Nematoda</taxon>
        <taxon>Chromadorea</taxon>
        <taxon>Rhabditida</taxon>
        <taxon>Rhabditina</taxon>
        <taxon>Rhabditomorpha</taxon>
        <taxon>Rhabditoidea</taxon>
        <taxon>Rhabditidae</taxon>
        <taxon>Peloderinae</taxon>
        <taxon>Caenorhabditis</taxon>
    </lineage>
</organism>
<dbReference type="Proteomes" id="UP000095282">
    <property type="component" value="Unplaced"/>
</dbReference>
<evidence type="ECO:0000313" key="1">
    <source>
        <dbReference type="Proteomes" id="UP000095282"/>
    </source>
</evidence>
<proteinExistence type="predicted"/>
<protein>
    <submittedName>
        <fullName evidence="2">LSM14 domain-containing protein</fullName>
    </submittedName>
</protein>
<accession>A0A1I7T657</accession>
<evidence type="ECO:0000313" key="2">
    <source>
        <dbReference type="WBParaSite" id="Csp11.Scaffold519.g2783.t1"/>
    </source>
</evidence>
<dbReference type="AlphaFoldDB" id="A0A1I7T657"/>
<reference evidence="2" key="1">
    <citation type="submission" date="2016-11" db="UniProtKB">
        <authorList>
            <consortium name="WormBaseParasite"/>
        </authorList>
    </citation>
    <scope>IDENTIFICATION</scope>
</reference>
<keyword evidence="1" id="KW-1185">Reference proteome</keyword>
<sequence length="107" mass="12082">MNRINSSQLNPRRLHEKDINLLYQLIPFGNDIDRYLKDNHVIRVIVLKAGEVYGGQIQGFAHVLISTSNGKEESRTALLDLTPSQSSPTGFVLSKGFICMEKCSMRF</sequence>